<comment type="caution">
    <text evidence="2">The sequence shown here is derived from an EMBL/GenBank/DDBJ whole genome shotgun (WGS) entry which is preliminary data.</text>
</comment>
<protein>
    <submittedName>
        <fullName evidence="2">Formyl-CoA transferase</fullName>
    </submittedName>
</protein>
<dbReference type="RefSeq" id="WP_047221903.1">
    <property type="nucleotide sequence ID" value="NZ_JWIO01000005.1"/>
</dbReference>
<dbReference type="EMBL" id="JWIO01000005">
    <property type="protein sequence ID" value="KLL12347.1"/>
    <property type="molecule type" value="Genomic_DNA"/>
</dbReference>
<dbReference type="GO" id="GO:0016740">
    <property type="term" value="F:transferase activity"/>
    <property type="evidence" value="ECO:0007669"/>
    <property type="project" value="UniProtKB-KW"/>
</dbReference>
<evidence type="ECO:0000313" key="2">
    <source>
        <dbReference type="EMBL" id="KLL12347.1"/>
    </source>
</evidence>
<dbReference type="InterPro" id="IPR050483">
    <property type="entry name" value="CoA-transferase_III_domain"/>
</dbReference>
<gene>
    <name evidence="2" type="ORF">FrCorBMG51_04785</name>
</gene>
<keyword evidence="1 2" id="KW-0808">Transferase</keyword>
<evidence type="ECO:0000256" key="1">
    <source>
        <dbReference type="ARBA" id="ARBA00022679"/>
    </source>
</evidence>
<dbReference type="InterPro" id="IPR044855">
    <property type="entry name" value="CoA-Trfase_III_dom3_sf"/>
</dbReference>
<dbReference type="Gene3D" id="3.40.50.10540">
    <property type="entry name" value="Crotonobetainyl-coa:carnitine coa-transferase, domain 1"/>
    <property type="match status" value="1"/>
</dbReference>
<dbReference type="SUPFAM" id="SSF89796">
    <property type="entry name" value="CoA-transferase family III (CaiB/BaiF)"/>
    <property type="match status" value="1"/>
</dbReference>
<name>A0ABR5F6I2_9ACTN</name>
<keyword evidence="3" id="KW-1185">Reference proteome</keyword>
<dbReference type="Proteomes" id="UP000035425">
    <property type="component" value="Unassembled WGS sequence"/>
</dbReference>
<reference evidence="2 3" key="1">
    <citation type="submission" date="2014-12" db="EMBL/GenBank/DDBJ databases">
        <title>Frankia sp. BMG5.1 draft genome.</title>
        <authorList>
            <person name="Gtari M."/>
            <person name="Ghodhbane-Gtari F."/>
            <person name="Nouioui I."/>
            <person name="Ktari A."/>
            <person name="Hezbri K."/>
            <person name="Mimouni W."/>
            <person name="Sbissi I."/>
            <person name="Ayari A."/>
            <person name="Yamanaka T."/>
            <person name="Normand P."/>
            <person name="Tisa L.S."/>
            <person name="Boudabous A."/>
        </authorList>
    </citation>
    <scope>NUCLEOTIDE SEQUENCE [LARGE SCALE GENOMIC DNA]</scope>
    <source>
        <strain evidence="2 3">BMG5.1</strain>
    </source>
</reference>
<dbReference type="Gene3D" id="3.30.1540.10">
    <property type="entry name" value="formyl-coa transferase, domain 3"/>
    <property type="match status" value="1"/>
</dbReference>
<proteinExistence type="predicted"/>
<sequence>MTLDQTYRGLRVLDLSENIAGPLACLILADLGADVVKVERPGSGEATRSLPPRWGPESTVFLTVNRNKRSVALDIGTPAGRDAVLRIAASTDVVVESFRPGVADRLGLGFDDFRRVSPRVVHCSISAFGEGPLGHDRPGYDAIVQAFTGIMEMTGDADGRPARAAPSVVDVSTGLWAITSIQAALARRTDGSEAQQLEITLVDSGFFLLCHQVMGFLGTGGFPGRLGSAAPSTAPYQAFRTADGAIMIAAATDRLFERLCTALDLPVLRDDPRFRTVADRVRARDALTAAIEERLGTAPSEHWLERISAAGVPAGPVNDLAAALAHPVTRERALVRDAEPLGDALRTSGLRQLRLPIDTDGSCAMREPPALGQHTAEVLAEVGMPPDKILNLAPDSMTEATVSPL</sequence>
<organism evidence="2 3">
    <name type="scientific">Protofrankia coriariae</name>
    <dbReference type="NCBI Taxonomy" id="1562887"/>
    <lineage>
        <taxon>Bacteria</taxon>
        <taxon>Bacillati</taxon>
        <taxon>Actinomycetota</taxon>
        <taxon>Actinomycetes</taxon>
        <taxon>Frankiales</taxon>
        <taxon>Frankiaceae</taxon>
        <taxon>Protofrankia</taxon>
    </lineage>
</organism>
<evidence type="ECO:0000313" key="3">
    <source>
        <dbReference type="Proteomes" id="UP000035425"/>
    </source>
</evidence>
<dbReference type="PANTHER" id="PTHR48207">
    <property type="entry name" value="SUCCINATE--HYDROXYMETHYLGLUTARATE COA-TRANSFERASE"/>
    <property type="match status" value="1"/>
</dbReference>
<dbReference type="PANTHER" id="PTHR48207:SF3">
    <property type="entry name" value="SUCCINATE--HYDROXYMETHYLGLUTARATE COA-TRANSFERASE"/>
    <property type="match status" value="1"/>
</dbReference>
<dbReference type="InterPro" id="IPR003673">
    <property type="entry name" value="CoA-Trfase_fam_III"/>
</dbReference>
<dbReference type="InterPro" id="IPR023606">
    <property type="entry name" value="CoA-Trfase_III_dom_1_sf"/>
</dbReference>
<accession>A0ABR5F6I2</accession>
<dbReference type="Pfam" id="PF02515">
    <property type="entry name" value="CoA_transf_3"/>
    <property type="match status" value="1"/>
</dbReference>